<dbReference type="InterPro" id="IPR040038">
    <property type="entry name" value="TIPIN/Csm3/Swi3"/>
</dbReference>
<evidence type="ECO:0000259" key="9">
    <source>
        <dbReference type="Pfam" id="PF07962"/>
    </source>
</evidence>
<dbReference type="InterPro" id="IPR012923">
    <property type="entry name" value="Csm3"/>
</dbReference>
<feature type="domain" description="Chromosome segregation in meiosis protein 3" evidence="9">
    <location>
        <begin position="78"/>
        <end position="159"/>
    </location>
</feature>
<sequence length="283" mass="31076">MASTSVGRLPQRAAESFSDYIPDDFGDFGGLFSEDEQTGGGGKSTAAKSKQSEVDGTAGLGIDSEVSVKKRAREPRVKLDESRLLSEKGIPALRKQARVLKLKGKGHEFTDTSRLLSMYQLWLDDLFPKARFTDALAMVEKEGHKVGMHKMRTEWMNESRSSIPNDILEDTTFLHADKVIEPQKQQPVPVPDDNGDVMDSFPDDLFDDDLYDATPPPPSRSKRIQNAGLSNPDQVPDDDELDALMATAMEVHGPEELGPPAMPEPDDNFDELEALMAEAEAAG</sequence>
<comment type="caution">
    <text evidence="10">The sequence shown here is derived from an EMBL/GenBank/DDBJ whole genome shotgun (WGS) entry which is preliminary data.</text>
</comment>
<reference evidence="10 11" key="1">
    <citation type="submission" date="2024-01" db="EMBL/GenBank/DDBJ databases">
        <authorList>
            <person name="Allen C."/>
            <person name="Tagirdzhanova G."/>
        </authorList>
    </citation>
    <scope>NUCLEOTIDE SEQUENCE [LARGE SCALE GENOMIC DNA]</scope>
    <source>
        <strain evidence="10 11">CBS 119000</strain>
    </source>
</reference>
<dbReference type="PANTHER" id="PTHR13220">
    <property type="entry name" value="TIMELESS INTERACTING-RELATED"/>
    <property type="match status" value="1"/>
</dbReference>
<accession>A0ABP0E2Z8</accession>
<gene>
    <name evidence="10" type="primary">SKI2_1</name>
    <name evidence="10" type="ORF">SEPCBS119000_005685</name>
</gene>
<keyword evidence="10" id="KW-0067">ATP-binding</keyword>
<feature type="region of interest" description="Disordered" evidence="8">
    <location>
        <begin position="180"/>
        <end position="268"/>
    </location>
</feature>
<comment type="function">
    <text evidence="7">Plays an important role in the control of DNA replication and the maintenance of replication fork stability.</text>
</comment>
<dbReference type="PANTHER" id="PTHR13220:SF11">
    <property type="entry name" value="TIMELESS-INTERACTING PROTEIN"/>
    <property type="match status" value="1"/>
</dbReference>
<protein>
    <recommendedName>
        <fullName evidence="7">Chromosome segregation in meiosis protein</fullName>
    </recommendedName>
</protein>
<keyword evidence="10" id="KW-0378">Hydrolase</keyword>
<evidence type="ECO:0000313" key="11">
    <source>
        <dbReference type="Proteomes" id="UP001642502"/>
    </source>
</evidence>
<feature type="region of interest" description="Disordered" evidence="8">
    <location>
        <begin position="28"/>
        <end position="73"/>
    </location>
</feature>
<evidence type="ECO:0000256" key="1">
    <source>
        <dbReference type="ARBA" id="ARBA00004123"/>
    </source>
</evidence>
<keyword evidence="10" id="KW-0547">Nucleotide-binding</keyword>
<evidence type="ECO:0000256" key="7">
    <source>
        <dbReference type="RuleBase" id="RU366049"/>
    </source>
</evidence>
<keyword evidence="5 7" id="KW-0539">Nucleus</keyword>
<dbReference type="EMBL" id="CAWUON010000113">
    <property type="protein sequence ID" value="CAK7273490.1"/>
    <property type="molecule type" value="Genomic_DNA"/>
</dbReference>
<organism evidence="10 11">
    <name type="scientific">Sporothrix epigloea</name>
    <dbReference type="NCBI Taxonomy" id="1892477"/>
    <lineage>
        <taxon>Eukaryota</taxon>
        <taxon>Fungi</taxon>
        <taxon>Dikarya</taxon>
        <taxon>Ascomycota</taxon>
        <taxon>Pezizomycotina</taxon>
        <taxon>Sordariomycetes</taxon>
        <taxon>Sordariomycetidae</taxon>
        <taxon>Ophiostomatales</taxon>
        <taxon>Ophiostomataceae</taxon>
        <taxon>Sporothrix</taxon>
    </lineage>
</organism>
<dbReference type="Pfam" id="PF07962">
    <property type="entry name" value="Swi3"/>
    <property type="match status" value="1"/>
</dbReference>
<evidence type="ECO:0000256" key="8">
    <source>
        <dbReference type="SAM" id="MobiDB-lite"/>
    </source>
</evidence>
<evidence type="ECO:0000256" key="5">
    <source>
        <dbReference type="ARBA" id="ARBA00023242"/>
    </source>
</evidence>
<name>A0ABP0E2Z8_9PEZI</name>
<comment type="subcellular location">
    <subcellularLocation>
        <location evidence="1 7">Nucleus</location>
    </subcellularLocation>
</comment>
<dbReference type="Proteomes" id="UP001642502">
    <property type="component" value="Unassembled WGS sequence"/>
</dbReference>
<keyword evidence="4" id="KW-0236">DNA replication inhibitor</keyword>
<evidence type="ECO:0000256" key="2">
    <source>
        <dbReference type="ARBA" id="ARBA00006075"/>
    </source>
</evidence>
<keyword evidence="11" id="KW-1185">Reference proteome</keyword>
<proteinExistence type="inferred from homology"/>
<evidence type="ECO:0000256" key="4">
    <source>
        <dbReference type="ARBA" id="ARBA00022880"/>
    </source>
</evidence>
<comment type="similarity">
    <text evidence="2 7">Belongs to the CSM3 family.</text>
</comment>
<dbReference type="GO" id="GO:0004386">
    <property type="term" value="F:helicase activity"/>
    <property type="evidence" value="ECO:0007669"/>
    <property type="project" value="UniProtKB-KW"/>
</dbReference>
<keyword evidence="3 7" id="KW-0227">DNA damage</keyword>
<evidence type="ECO:0000313" key="10">
    <source>
        <dbReference type="EMBL" id="CAK7273490.1"/>
    </source>
</evidence>
<keyword evidence="10" id="KW-0347">Helicase</keyword>
<feature type="compositionally biased region" description="Acidic residues" evidence="8">
    <location>
        <begin position="193"/>
        <end position="211"/>
    </location>
</feature>
<evidence type="ECO:0000256" key="6">
    <source>
        <dbReference type="ARBA" id="ARBA00023306"/>
    </source>
</evidence>
<keyword evidence="6 7" id="KW-0131">Cell cycle</keyword>
<evidence type="ECO:0000256" key="3">
    <source>
        <dbReference type="ARBA" id="ARBA00022763"/>
    </source>
</evidence>